<dbReference type="EMBL" id="MN740849">
    <property type="protein sequence ID" value="QHU15114.1"/>
    <property type="molecule type" value="Genomic_DNA"/>
</dbReference>
<evidence type="ECO:0000256" key="1">
    <source>
        <dbReference type="ARBA" id="ARBA00006347"/>
    </source>
</evidence>
<evidence type="ECO:0000259" key="4">
    <source>
        <dbReference type="PROSITE" id="PS51352"/>
    </source>
</evidence>
<protein>
    <recommendedName>
        <fullName evidence="4">Thioredoxin domain-containing protein</fullName>
    </recommendedName>
</protein>
<dbReference type="GO" id="GO:0006457">
    <property type="term" value="P:protein folding"/>
    <property type="evidence" value="ECO:0007669"/>
    <property type="project" value="TreeGrafter"/>
</dbReference>
<feature type="region of interest" description="Disordered" evidence="3">
    <location>
        <begin position="106"/>
        <end position="165"/>
    </location>
</feature>
<dbReference type="InterPro" id="IPR017937">
    <property type="entry name" value="Thioredoxin_CS"/>
</dbReference>
<feature type="compositionally biased region" description="Basic residues" evidence="3">
    <location>
        <begin position="113"/>
        <end position="150"/>
    </location>
</feature>
<comment type="similarity">
    <text evidence="1">Belongs to the protein disulfide isomerase family.</text>
</comment>
<dbReference type="AlphaFoldDB" id="A0A6C0KFT4"/>
<organism evidence="5">
    <name type="scientific">viral metagenome</name>
    <dbReference type="NCBI Taxonomy" id="1070528"/>
    <lineage>
        <taxon>unclassified sequences</taxon>
        <taxon>metagenomes</taxon>
        <taxon>organismal metagenomes</taxon>
    </lineage>
</organism>
<reference evidence="5" key="1">
    <citation type="journal article" date="2020" name="Nature">
        <title>Giant virus diversity and host interactions through global metagenomics.</title>
        <authorList>
            <person name="Schulz F."/>
            <person name="Roux S."/>
            <person name="Paez-Espino D."/>
            <person name="Jungbluth S."/>
            <person name="Walsh D.A."/>
            <person name="Denef V.J."/>
            <person name="McMahon K.D."/>
            <person name="Konstantinidis K.T."/>
            <person name="Eloe-Fadrosh E.A."/>
            <person name="Kyrpides N.C."/>
            <person name="Woyke T."/>
        </authorList>
    </citation>
    <scope>NUCLEOTIDE SEQUENCE</scope>
    <source>
        <strain evidence="5">GVMAG-S-1102244-55</strain>
    </source>
</reference>
<accession>A0A6C0KFT4</accession>
<dbReference type="PROSITE" id="PS00194">
    <property type="entry name" value="THIOREDOXIN_1"/>
    <property type="match status" value="1"/>
</dbReference>
<dbReference type="InterPro" id="IPR051063">
    <property type="entry name" value="PDI"/>
</dbReference>
<proteinExistence type="inferred from homology"/>
<dbReference type="GO" id="GO:0005783">
    <property type="term" value="C:endoplasmic reticulum"/>
    <property type="evidence" value="ECO:0007669"/>
    <property type="project" value="TreeGrafter"/>
</dbReference>
<name>A0A6C0KFT4_9ZZZZ</name>
<dbReference type="PANTHER" id="PTHR45672">
    <property type="entry name" value="PROTEIN DISULFIDE-ISOMERASE C17H9.14C-RELATED"/>
    <property type="match status" value="1"/>
</dbReference>
<dbReference type="Pfam" id="PF00085">
    <property type="entry name" value="Thioredoxin"/>
    <property type="match status" value="1"/>
</dbReference>
<dbReference type="InterPro" id="IPR013766">
    <property type="entry name" value="Thioredoxin_domain"/>
</dbReference>
<dbReference type="CDD" id="cd02961">
    <property type="entry name" value="PDI_a_family"/>
    <property type="match status" value="1"/>
</dbReference>
<dbReference type="SUPFAM" id="SSF52833">
    <property type="entry name" value="Thioredoxin-like"/>
    <property type="match status" value="1"/>
</dbReference>
<keyword evidence="2" id="KW-0732">Signal</keyword>
<evidence type="ECO:0000256" key="2">
    <source>
        <dbReference type="ARBA" id="ARBA00022729"/>
    </source>
</evidence>
<dbReference type="PANTHER" id="PTHR45672:SF3">
    <property type="entry name" value="THIOREDOXIN DOMAIN-CONTAINING PROTEIN 5"/>
    <property type="match status" value="1"/>
</dbReference>
<evidence type="ECO:0000256" key="3">
    <source>
        <dbReference type="SAM" id="MobiDB-lite"/>
    </source>
</evidence>
<dbReference type="PROSITE" id="PS51352">
    <property type="entry name" value="THIOREDOXIN_2"/>
    <property type="match status" value="1"/>
</dbReference>
<feature type="domain" description="Thioredoxin" evidence="4">
    <location>
        <begin position="1"/>
        <end position="111"/>
    </location>
</feature>
<sequence length="165" mass="19207">MKVMEVNPNNLNKFNELVQKGGAVVKFYADWCGHCQDLKPKWNIMTSHLKNTPGSGLIASVPENMISSVNCDNEVPGFPIIRYMEGGKKRKDYSGKREVKDLEKFVKSALGKGSKKKKNKSKRRRKNKTKRRRKRSRKNKTKKRKNRSRSALRDRFFKMISGNRF</sequence>
<dbReference type="Gene3D" id="3.40.30.10">
    <property type="entry name" value="Glutaredoxin"/>
    <property type="match status" value="1"/>
</dbReference>
<evidence type="ECO:0000313" key="5">
    <source>
        <dbReference type="EMBL" id="QHU15114.1"/>
    </source>
</evidence>
<dbReference type="InterPro" id="IPR036249">
    <property type="entry name" value="Thioredoxin-like_sf"/>
</dbReference>
<dbReference type="GO" id="GO:0003756">
    <property type="term" value="F:protein disulfide isomerase activity"/>
    <property type="evidence" value="ECO:0007669"/>
    <property type="project" value="TreeGrafter"/>
</dbReference>